<name>A0A975WYN0_9BURK</name>
<accession>A0A975WYN0</accession>
<proteinExistence type="predicted"/>
<comment type="caution">
    <text evidence="1">The sequence shown here is derived from an EMBL/GenBank/DDBJ whole genome shotgun (WGS) entry which is preliminary data.</text>
</comment>
<sequence>MRRPNALPPARRALQLTGIIKFPTIAGVAKS</sequence>
<protein>
    <submittedName>
        <fullName evidence="1">Uncharacterized protein</fullName>
    </submittedName>
</protein>
<dbReference type="EMBL" id="OFSQ01000009">
    <property type="protein sequence ID" value="SOY48142.1"/>
    <property type="molecule type" value="Genomic_DNA"/>
</dbReference>
<organism evidence="1 2">
    <name type="scientific">Cupriavidus taiwanensis</name>
    <dbReference type="NCBI Taxonomy" id="164546"/>
    <lineage>
        <taxon>Bacteria</taxon>
        <taxon>Pseudomonadati</taxon>
        <taxon>Pseudomonadota</taxon>
        <taxon>Betaproteobacteria</taxon>
        <taxon>Burkholderiales</taxon>
        <taxon>Burkholderiaceae</taxon>
        <taxon>Cupriavidus</taxon>
    </lineage>
</organism>
<evidence type="ECO:0000313" key="2">
    <source>
        <dbReference type="Proteomes" id="UP000256780"/>
    </source>
</evidence>
<dbReference type="Proteomes" id="UP000256780">
    <property type="component" value="Chromosome CBM2587_a"/>
</dbReference>
<evidence type="ECO:0000313" key="1">
    <source>
        <dbReference type="EMBL" id="SOY48142.1"/>
    </source>
</evidence>
<reference evidence="1 2" key="1">
    <citation type="submission" date="2018-01" db="EMBL/GenBank/DDBJ databases">
        <authorList>
            <person name="Clerissi C."/>
        </authorList>
    </citation>
    <scope>NUCLEOTIDE SEQUENCE [LARGE SCALE GENOMIC DNA]</scope>
    <source>
        <strain evidence="1">Cupriavidus sp. LMG 19464</strain>
    </source>
</reference>
<gene>
    <name evidence="1" type="ORF">CBM2587_A170208</name>
</gene>
<dbReference type="AlphaFoldDB" id="A0A975WYN0"/>